<gene>
    <name evidence="1" type="ORF">MENTE1834_LOCUS8965</name>
</gene>
<protein>
    <submittedName>
        <fullName evidence="1">Uncharacterized protein</fullName>
    </submittedName>
</protein>
<comment type="caution">
    <text evidence="1">The sequence shown here is derived from an EMBL/GenBank/DDBJ whole genome shotgun (WGS) entry which is preliminary data.</text>
</comment>
<organism evidence="1 2">
    <name type="scientific">Meloidogyne enterolobii</name>
    <name type="common">Root-knot nematode worm</name>
    <name type="synonym">Meloidogyne mayaguensis</name>
    <dbReference type="NCBI Taxonomy" id="390850"/>
    <lineage>
        <taxon>Eukaryota</taxon>
        <taxon>Metazoa</taxon>
        <taxon>Ecdysozoa</taxon>
        <taxon>Nematoda</taxon>
        <taxon>Chromadorea</taxon>
        <taxon>Rhabditida</taxon>
        <taxon>Tylenchina</taxon>
        <taxon>Tylenchomorpha</taxon>
        <taxon>Tylenchoidea</taxon>
        <taxon>Meloidogynidae</taxon>
        <taxon>Meloidogyninae</taxon>
        <taxon>Meloidogyne</taxon>
    </lineage>
</organism>
<accession>A0ACB0Y9I8</accession>
<proteinExistence type="predicted"/>
<reference evidence="1" key="1">
    <citation type="submission" date="2023-11" db="EMBL/GenBank/DDBJ databases">
        <authorList>
            <person name="Poullet M."/>
        </authorList>
    </citation>
    <scope>NUCLEOTIDE SEQUENCE</scope>
    <source>
        <strain evidence="1">E1834</strain>
    </source>
</reference>
<dbReference type="EMBL" id="CAVMJV010000008">
    <property type="protein sequence ID" value="CAK5036236.1"/>
    <property type="molecule type" value="Genomic_DNA"/>
</dbReference>
<name>A0ACB0Y9I8_MELEN</name>
<evidence type="ECO:0000313" key="1">
    <source>
        <dbReference type="EMBL" id="CAK5036236.1"/>
    </source>
</evidence>
<dbReference type="Proteomes" id="UP001497535">
    <property type="component" value="Unassembled WGS sequence"/>
</dbReference>
<sequence length="82" mass="9195">MLHQQCITEQPQLTRYAEFADKRNENSYCPFNCCLCPAFSCSRSYANCCNDCHLTDCLRYLGVICCCCSLVSELISACDNSG</sequence>
<keyword evidence="2" id="KW-1185">Reference proteome</keyword>
<evidence type="ECO:0000313" key="2">
    <source>
        <dbReference type="Proteomes" id="UP001497535"/>
    </source>
</evidence>